<gene>
    <name evidence="2" type="ORF">ASPTUDRAFT_50671</name>
</gene>
<keyword evidence="1" id="KW-1133">Transmembrane helix</keyword>
<evidence type="ECO:0000313" key="2">
    <source>
        <dbReference type="EMBL" id="OJI88695.1"/>
    </source>
</evidence>
<organism evidence="2 3">
    <name type="scientific">Aspergillus tubingensis (strain CBS 134.48)</name>
    <dbReference type="NCBI Taxonomy" id="767770"/>
    <lineage>
        <taxon>Eukaryota</taxon>
        <taxon>Fungi</taxon>
        <taxon>Dikarya</taxon>
        <taxon>Ascomycota</taxon>
        <taxon>Pezizomycotina</taxon>
        <taxon>Eurotiomycetes</taxon>
        <taxon>Eurotiomycetidae</taxon>
        <taxon>Eurotiales</taxon>
        <taxon>Aspergillaceae</taxon>
        <taxon>Aspergillus</taxon>
        <taxon>Aspergillus subgen. Circumdati</taxon>
    </lineage>
</organism>
<dbReference type="Proteomes" id="UP000184304">
    <property type="component" value="Unassembled WGS sequence"/>
</dbReference>
<accession>A0A1L9NHG9</accession>
<keyword evidence="1" id="KW-0472">Membrane</keyword>
<feature type="transmembrane region" description="Helical" evidence="1">
    <location>
        <begin position="27"/>
        <end position="58"/>
    </location>
</feature>
<dbReference type="AlphaFoldDB" id="A0A1L9NHG9"/>
<protein>
    <submittedName>
        <fullName evidence="2">Uncharacterized protein</fullName>
    </submittedName>
</protein>
<dbReference type="EMBL" id="KV878179">
    <property type="protein sequence ID" value="OJI88695.1"/>
    <property type="molecule type" value="Genomic_DNA"/>
</dbReference>
<evidence type="ECO:0000256" key="1">
    <source>
        <dbReference type="SAM" id="Phobius"/>
    </source>
</evidence>
<keyword evidence="1" id="KW-0812">Transmembrane</keyword>
<dbReference type="VEuPathDB" id="FungiDB:ASPTUDRAFT_50671"/>
<reference evidence="3" key="1">
    <citation type="journal article" date="2017" name="Genome Biol.">
        <title>Comparative genomics reveals high biological diversity and specific adaptations in the industrially and medically important fungal genus Aspergillus.</title>
        <authorList>
            <person name="de Vries R.P."/>
            <person name="Riley R."/>
            <person name="Wiebenga A."/>
            <person name="Aguilar-Osorio G."/>
            <person name="Amillis S."/>
            <person name="Uchima C.A."/>
            <person name="Anderluh G."/>
            <person name="Asadollahi M."/>
            <person name="Askin M."/>
            <person name="Barry K."/>
            <person name="Battaglia E."/>
            <person name="Bayram O."/>
            <person name="Benocci T."/>
            <person name="Braus-Stromeyer S.A."/>
            <person name="Caldana C."/>
            <person name="Canovas D."/>
            <person name="Cerqueira G.C."/>
            <person name="Chen F."/>
            <person name="Chen W."/>
            <person name="Choi C."/>
            <person name="Clum A."/>
            <person name="Dos Santos R.A."/>
            <person name="Damasio A.R."/>
            <person name="Diallinas G."/>
            <person name="Emri T."/>
            <person name="Fekete E."/>
            <person name="Flipphi M."/>
            <person name="Freyberg S."/>
            <person name="Gallo A."/>
            <person name="Gournas C."/>
            <person name="Habgood R."/>
            <person name="Hainaut M."/>
            <person name="Harispe M.L."/>
            <person name="Henrissat B."/>
            <person name="Hilden K.S."/>
            <person name="Hope R."/>
            <person name="Hossain A."/>
            <person name="Karabika E."/>
            <person name="Karaffa L."/>
            <person name="Karanyi Z."/>
            <person name="Krasevec N."/>
            <person name="Kuo A."/>
            <person name="Kusch H."/>
            <person name="LaButti K."/>
            <person name="Lagendijk E.L."/>
            <person name="Lapidus A."/>
            <person name="Levasseur A."/>
            <person name="Lindquist E."/>
            <person name="Lipzen A."/>
            <person name="Logrieco A.F."/>
            <person name="MacCabe A."/>
            <person name="Maekelae M.R."/>
            <person name="Malavazi I."/>
            <person name="Melin P."/>
            <person name="Meyer V."/>
            <person name="Mielnichuk N."/>
            <person name="Miskei M."/>
            <person name="Molnar A.P."/>
            <person name="Mule G."/>
            <person name="Ngan C.Y."/>
            <person name="Orejas M."/>
            <person name="Orosz E."/>
            <person name="Ouedraogo J.P."/>
            <person name="Overkamp K.M."/>
            <person name="Park H.-S."/>
            <person name="Perrone G."/>
            <person name="Piumi F."/>
            <person name="Punt P.J."/>
            <person name="Ram A.F."/>
            <person name="Ramon A."/>
            <person name="Rauscher S."/>
            <person name="Record E."/>
            <person name="Riano-Pachon D.M."/>
            <person name="Robert V."/>
            <person name="Roehrig J."/>
            <person name="Ruller R."/>
            <person name="Salamov A."/>
            <person name="Salih N.S."/>
            <person name="Samson R.A."/>
            <person name="Sandor E."/>
            <person name="Sanguinetti M."/>
            <person name="Schuetze T."/>
            <person name="Sepcic K."/>
            <person name="Shelest E."/>
            <person name="Sherlock G."/>
            <person name="Sophianopoulou V."/>
            <person name="Squina F.M."/>
            <person name="Sun H."/>
            <person name="Susca A."/>
            <person name="Todd R.B."/>
            <person name="Tsang A."/>
            <person name="Unkles S.E."/>
            <person name="van de Wiele N."/>
            <person name="van Rossen-Uffink D."/>
            <person name="Oliveira J.V."/>
            <person name="Vesth T.C."/>
            <person name="Visser J."/>
            <person name="Yu J.-H."/>
            <person name="Zhou M."/>
            <person name="Andersen M.R."/>
            <person name="Archer D.B."/>
            <person name="Baker S.E."/>
            <person name="Benoit I."/>
            <person name="Brakhage A.A."/>
            <person name="Braus G.H."/>
            <person name="Fischer R."/>
            <person name="Frisvad J.C."/>
            <person name="Goldman G.H."/>
            <person name="Houbraken J."/>
            <person name="Oakley B."/>
            <person name="Pocsi I."/>
            <person name="Scazzocchio C."/>
            <person name="Seiboth B."/>
            <person name="vanKuyk P.A."/>
            <person name="Wortman J."/>
            <person name="Dyer P.S."/>
            <person name="Grigoriev I.V."/>
        </authorList>
    </citation>
    <scope>NUCLEOTIDE SEQUENCE [LARGE SCALE GENOMIC DNA]</scope>
    <source>
        <strain evidence="3">CBS 134.48</strain>
    </source>
</reference>
<proteinExistence type="predicted"/>
<name>A0A1L9NHG9_ASPTC</name>
<evidence type="ECO:0000313" key="3">
    <source>
        <dbReference type="Proteomes" id="UP000184304"/>
    </source>
</evidence>
<keyword evidence="3" id="KW-1185">Reference proteome</keyword>
<sequence length="82" mass="8889">MQMLPPRELVALDAIGSRSLLEDPLSFYFLVFTFFGALDVMATSAAQILILIPFLLLLNENCHNLSPVVPTLGRAAVTVSSP</sequence>